<protein>
    <submittedName>
        <fullName evidence="3">Uncharacterized protein</fullName>
    </submittedName>
</protein>
<evidence type="ECO:0000313" key="3">
    <source>
        <dbReference type="EMBL" id="GMT13083.1"/>
    </source>
</evidence>
<reference evidence="3" key="1">
    <citation type="submission" date="2023-10" db="EMBL/GenBank/DDBJ databases">
        <title>Genome assembly of Pristionchus species.</title>
        <authorList>
            <person name="Yoshida K."/>
            <person name="Sommer R.J."/>
        </authorList>
    </citation>
    <scope>NUCLEOTIDE SEQUENCE</scope>
    <source>
        <strain evidence="3">RS5133</strain>
    </source>
</reference>
<feature type="coiled-coil region" evidence="1">
    <location>
        <begin position="11"/>
        <end position="38"/>
    </location>
</feature>
<keyword evidence="4" id="KW-1185">Reference proteome</keyword>
<evidence type="ECO:0000256" key="2">
    <source>
        <dbReference type="SAM" id="MobiDB-lite"/>
    </source>
</evidence>
<feature type="region of interest" description="Disordered" evidence="2">
    <location>
        <begin position="130"/>
        <end position="156"/>
    </location>
</feature>
<dbReference type="AlphaFoldDB" id="A0AAV5V217"/>
<feature type="compositionally biased region" description="Acidic residues" evidence="2">
    <location>
        <begin position="147"/>
        <end position="156"/>
    </location>
</feature>
<name>A0AAV5V217_9BILA</name>
<evidence type="ECO:0000313" key="4">
    <source>
        <dbReference type="Proteomes" id="UP001432322"/>
    </source>
</evidence>
<gene>
    <name evidence="3" type="ORF">PFISCL1PPCAC_4380</name>
</gene>
<dbReference type="EMBL" id="BTSY01000002">
    <property type="protein sequence ID" value="GMT13083.1"/>
    <property type="molecule type" value="Genomic_DNA"/>
</dbReference>
<accession>A0AAV5V217</accession>
<dbReference type="Proteomes" id="UP001432322">
    <property type="component" value="Unassembled WGS sequence"/>
</dbReference>
<proteinExistence type="predicted"/>
<organism evidence="3 4">
    <name type="scientific">Pristionchus fissidentatus</name>
    <dbReference type="NCBI Taxonomy" id="1538716"/>
    <lineage>
        <taxon>Eukaryota</taxon>
        <taxon>Metazoa</taxon>
        <taxon>Ecdysozoa</taxon>
        <taxon>Nematoda</taxon>
        <taxon>Chromadorea</taxon>
        <taxon>Rhabditida</taxon>
        <taxon>Rhabditina</taxon>
        <taxon>Diplogasteromorpha</taxon>
        <taxon>Diplogasteroidea</taxon>
        <taxon>Neodiplogasteridae</taxon>
        <taxon>Pristionchus</taxon>
    </lineage>
</organism>
<comment type="caution">
    <text evidence="3">The sequence shown here is derived from an EMBL/GenBank/DDBJ whole genome shotgun (WGS) entry which is preliminary data.</text>
</comment>
<feature type="compositionally biased region" description="Basic and acidic residues" evidence="2">
    <location>
        <begin position="130"/>
        <end position="146"/>
    </location>
</feature>
<sequence length="317" mass="37006">AHGCFRRMSSIDEIERELVDISKRIDKMEENIEQMAELTAEGSEIETDVEKLHNVNITDEMLAEMAERFDADVTTYDTVSDEEDSTTEGSEIETDVSNIRTESFCEDAMAELTAEEYDFDITDKSVSEEELVDTKKELELEDKKEEEKEEEIPEGDPEMAELDWEFFVKMKESPNVVVANYLPELRRRYKLAEKRSKATEKRLVDLNPADRSNAEDRQEILGELLDKIDQALDIIDEHENRKIPFGHRAHLEARLLKSMNAQMDTIDKIVDNFAVIGDDKDSAMNEREGLRYEIRFMDMLYTEIHECFLRSFLEMEW</sequence>
<evidence type="ECO:0000256" key="1">
    <source>
        <dbReference type="SAM" id="Coils"/>
    </source>
</evidence>
<keyword evidence="1" id="KW-0175">Coiled coil</keyword>
<feature type="non-terminal residue" evidence="3">
    <location>
        <position position="1"/>
    </location>
</feature>
<feature type="coiled-coil region" evidence="1">
    <location>
        <begin position="182"/>
        <end position="241"/>
    </location>
</feature>